<organism evidence="4 5">
    <name type="scientific">Rhizopogon vinicolor AM-OR11-026</name>
    <dbReference type="NCBI Taxonomy" id="1314800"/>
    <lineage>
        <taxon>Eukaryota</taxon>
        <taxon>Fungi</taxon>
        <taxon>Dikarya</taxon>
        <taxon>Basidiomycota</taxon>
        <taxon>Agaricomycotina</taxon>
        <taxon>Agaricomycetes</taxon>
        <taxon>Agaricomycetidae</taxon>
        <taxon>Boletales</taxon>
        <taxon>Suillineae</taxon>
        <taxon>Rhizopogonaceae</taxon>
        <taxon>Rhizopogon</taxon>
    </lineage>
</organism>
<proteinExistence type="predicted"/>
<keyword evidence="2" id="KW-1133">Transmembrane helix</keyword>
<evidence type="ECO:0000313" key="5">
    <source>
        <dbReference type="Proteomes" id="UP000092154"/>
    </source>
</evidence>
<evidence type="ECO:0000256" key="1">
    <source>
        <dbReference type="PROSITE-ProRule" id="PRU00135"/>
    </source>
</evidence>
<dbReference type="STRING" id="1314800.A0A1B7MIW7"/>
<dbReference type="OrthoDB" id="10254377at2759"/>
<evidence type="ECO:0000256" key="2">
    <source>
        <dbReference type="SAM" id="Phobius"/>
    </source>
</evidence>
<dbReference type="PROSITE" id="PS50212">
    <property type="entry name" value="RASGEF_NTER"/>
    <property type="match status" value="1"/>
</dbReference>
<keyword evidence="2" id="KW-0812">Transmembrane</keyword>
<dbReference type="InterPro" id="IPR023578">
    <property type="entry name" value="Ras_GEF_dom_sf"/>
</dbReference>
<dbReference type="Proteomes" id="UP000092154">
    <property type="component" value="Unassembled WGS sequence"/>
</dbReference>
<dbReference type="InterPro" id="IPR000651">
    <property type="entry name" value="Ras-like_Gua-exchang_fac_N"/>
</dbReference>
<reference evidence="4 5" key="1">
    <citation type="submission" date="2016-06" db="EMBL/GenBank/DDBJ databases">
        <title>Comparative genomics of the ectomycorrhizal sister species Rhizopogon vinicolor and Rhizopogon vesiculosus (Basidiomycota: Boletales) reveals a divergence of the mating type B locus.</title>
        <authorList>
            <consortium name="DOE Joint Genome Institute"/>
            <person name="Mujic A.B."/>
            <person name="Kuo A."/>
            <person name="Tritt A."/>
            <person name="Lipzen A."/>
            <person name="Chen C."/>
            <person name="Johnson J."/>
            <person name="Sharma A."/>
            <person name="Barry K."/>
            <person name="Grigoriev I.V."/>
            <person name="Spatafora J.W."/>
        </authorList>
    </citation>
    <scope>NUCLEOTIDE SEQUENCE [LARGE SCALE GENOMIC DNA]</scope>
    <source>
        <strain evidence="4 5">AM-OR11-026</strain>
    </source>
</reference>
<accession>A0A1B7MIW7</accession>
<evidence type="ECO:0000313" key="4">
    <source>
        <dbReference type="EMBL" id="OAX32550.1"/>
    </source>
</evidence>
<protein>
    <recommendedName>
        <fullName evidence="3">N-terminal Ras-GEF domain-containing protein</fullName>
    </recommendedName>
</protein>
<gene>
    <name evidence="4" type="ORF">K503DRAFT_870097</name>
</gene>
<dbReference type="EMBL" id="KV448978">
    <property type="protein sequence ID" value="OAX32550.1"/>
    <property type="molecule type" value="Genomic_DNA"/>
</dbReference>
<feature type="domain" description="N-terminal Ras-GEF" evidence="3">
    <location>
        <begin position="20"/>
        <end position="71"/>
    </location>
</feature>
<keyword evidence="2" id="KW-0472">Membrane</keyword>
<dbReference type="SUPFAM" id="SSF48366">
    <property type="entry name" value="Ras GEF"/>
    <property type="match status" value="1"/>
</dbReference>
<name>A0A1B7MIW7_9AGAM</name>
<keyword evidence="1" id="KW-0344">Guanine-nucleotide releasing factor</keyword>
<keyword evidence="5" id="KW-1185">Reference proteome</keyword>
<evidence type="ECO:0000259" key="3">
    <source>
        <dbReference type="PROSITE" id="PS50212"/>
    </source>
</evidence>
<dbReference type="Gene3D" id="1.20.870.10">
    <property type="entry name" value="Son of sevenless (SoS) protein Chain: S domain 1"/>
    <property type="match status" value="1"/>
</dbReference>
<feature type="transmembrane region" description="Helical" evidence="2">
    <location>
        <begin position="45"/>
        <end position="67"/>
    </location>
</feature>
<dbReference type="AlphaFoldDB" id="A0A1B7MIW7"/>
<dbReference type="GO" id="GO:0005085">
    <property type="term" value="F:guanyl-nucleotide exchange factor activity"/>
    <property type="evidence" value="ECO:0007669"/>
    <property type="project" value="UniProtKB-KW"/>
</dbReference>
<dbReference type="InParanoid" id="A0A1B7MIW7"/>
<sequence length="71" mass="8272">MVTQQSGQHVVPLPTHLRINGRQSIAATIERWIAQLVSELDYDELLIFFLTYCTYISAVDLWDLLIFGRYQ</sequence>